<evidence type="ECO:0000256" key="9">
    <source>
        <dbReference type="ARBA" id="ARBA00031306"/>
    </source>
</evidence>
<evidence type="ECO:0000256" key="10">
    <source>
        <dbReference type="ARBA" id="ARBA00048540"/>
    </source>
</evidence>
<dbReference type="GO" id="GO:0046872">
    <property type="term" value="F:metal ion binding"/>
    <property type="evidence" value="ECO:0007669"/>
    <property type="project" value="UniProtKB-UniRule"/>
</dbReference>
<dbReference type="GO" id="GO:0005886">
    <property type="term" value="C:plasma membrane"/>
    <property type="evidence" value="ECO:0007669"/>
    <property type="project" value="UniProtKB-SubCell"/>
</dbReference>
<keyword evidence="13" id="KW-0732">Signal</keyword>
<feature type="binding site" evidence="12">
    <location>
        <position position="303"/>
    </location>
    <ligand>
        <name>Mg(2+)</name>
        <dbReference type="ChEBI" id="CHEBI:18420"/>
    </ligand>
</feature>
<dbReference type="Gene3D" id="3.10.520.10">
    <property type="entry name" value="ApbE-like domains"/>
    <property type="match status" value="1"/>
</dbReference>
<evidence type="ECO:0000256" key="6">
    <source>
        <dbReference type="ARBA" id="ARBA00022723"/>
    </source>
</evidence>
<protein>
    <recommendedName>
        <fullName evidence="3 11">FAD:protein FMN transferase</fullName>
        <ecNumber evidence="2 11">2.7.1.180</ecNumber>
    </recommendedName>
    <alternativeName>
        <fullName evidence="9 11">Flavin transferase</fullName>
    </alternativeName>
</protein>
<keyword evidence="6 11" id="KW-0479">Metal-binding</keyword>
<keyword evidence="7 11" id="KW-0274">FAD</keyword>
<evidence type="ECO:0000256" key="3">
    <source>
        <dbReference type="ARBA" id="ARBA00016337"/>
    </source>
</evidence>
<keyword evidence="8 11" id="KW-0460">Magnesium</keyword>
<evidence type="ECO:0000256" key="7">
    <source>
        <dbReference type="ARBA" id="ARBA00022827"/>
    </source>
</evidence>
<evidence type="ECO:0000313" key="14">
    <source>
        <dbReference type="EMBL" id="MBU3827449.1"/>
    </source>
</evidence>
<proteinExistence type="inferred from homology"/>
<dbReference type="GO" id="GO:0016740">
    <property type="term" value="F:transferase activity"/>
    <property type="evidence" value="ECO:0007669"/>
    <property type="project" value="UniProtKB-UniRule"/>
</dbReference>
<dbReference type="AlphaFoldDB" id="A0A9E2NUI7"/>
<sequence length="358" mass="38713">MSLKFKMLAALGFALSATLISACGPDGSASKQTPTAVTVAGQTMGTFYNITIPGDYPGGSAQLKQDAEAQFAQVIDAISTFDKQSEISRFNQRKNSEPMQVSTYLAHVIEEVNRQSLRIGGATEISIGPLVNLWGFGTDGRPNKVPTEQQIQAAHNYVGMDKYAVRYIGGVAFLEKRDPRVQLDLSTVGEGLGADLVANYLDSKHIGNYLVSIAGAIRTKGLNPSGKPWRVGIVNPVNPDGQPFAVVCPHQEAMSTAGSYRNYFVDKATGKRYSHIIDPQTGHPIDHHTVSVTVIGRNALVTDALDTGLMVLGADKALAWGDAQETPIYVIEMQDGKPVGRYNRYFEKYLKCDTQAAE</sequence>
<keyword evidence="13" id="KW-0997">Cell inner membrane</keyword>
<dbReference type="PANTHER" id="PTHR30040">
    <property type="entry name" value="THIAMINE BIOSYNTHESIS LIPOPROTEIN APBE"/>
    <property type="match status" value="1"/>
</dbReference>
<organism evidence="14 15">
    <name type="scientific">Candidatus Anaerobiospirillum merdipullorum</name>
    <dbReference type="NCBI Taxonomy" id="2838450"/>
    <lineage>
        <taxon>Bacteria</taxon>
        <taxon>Pseudomonadati</taxon>
        <taxon>Pseudomonadota</taxon>
        <taxon>Gammaproteobacteria</taxon>
        <taxon>Aeromonadales</taxon>
        <taxon>Succinivibrionaceae</taxon>
        <taxon>Anaerobiospirillum</taxon>
    </lineage>
</organism>
<accession>A0A9E2NUI7</accession>
<reference evidence="14" key="1">
    <citation type="journal article" date="2021" name="PeerJ">
        <title>Extensive microbial diversity within the chicken gut microbiome revealed by metagenomics and culture.</title>
        <authorList>
            <person name="Gilroy R."/>
            <person name="Ravi A."/>
            <person name="Getino M."/>
            <person name="Pursley I."/>
            <person name="Horton D.L."/>
            <person name="Alikhan N.F."/>
            <person name="Baker D."/>
            <person name="Gharbi K."/>
            <person name="Hall N."/>
            <person name="Watson M."/>
            <person name="Adriaenssens E.M."/>
            <person name="Foster-Nyarko E."/>
            <person name="Jarju S."/>
            <person name="Secka A."/>
            <person name="Antonio M."/>
            <person name="Oren A."/>
            <person name="Chaudhuri R.R."/>
            <person name="La Ragione R."/>
            <person name="Hildebrand F."/>
            <person name="Pallen M.J."/>
        </authorList>
    </citation>
    <scope>NUCLEOTIDE SEQUENCE</scope>
    <source>
        <strain evidence="14">687</strain>
    </source>
</reference>
<feature type="chain" id="PRO_5039741504" description="FAD:protein FMN transferase" evidence="13">
    <location>
        <begin position="23"/>
        <end position="358"/>
    </location>
</feature>
<evidence type="ECO:0000256" key="12">
    <source>
        <dbReference type="PIRSR" id="PIRSR006268-2"/>
    </source>
</evidence>
<reference evidence="14" key="2">
    <citation type="submission" date="2021-04" db="EMBL/GenBank/DDBJ databases">
        <authorList>
            <person name="Gilroy R."/>
        </authorList>
    </citation>
    <scope>NUCLEOTIDE SEQUENCE</scope>
    <source>
        <strain evidence="14">687</strain>
    </source>
</reference>
<evidence type="ECO:0000256" key="11">
    <source>
        <dbReference type="PIRNR" id="PIRNR006268"/>
    </source>
</evidence>
<comment type="function">
    <text evidence="13">Flavin transferase that catalyzes the transfer of the FMN moiety of FAD and its covalent binding to the hydroxyl group of a threonine residue in a target flavoprotein.</text>
</comment>
<evidence type="ECO:0000256" key="13">
    <source>
        <dbReference type="RuleBase" id="RU363002"/>
    </source>
</evidence>
<evidence type="ECO:0000256" key="4">
    <source>
        <dbReference type="ARBA" id="ARBA00022630"/>
    </source>
</evidence>
<evidence type="ECO:0000256" key="5">
    <source>
        <dbReference type="ARBA" id="ARBA00022679"/>
    </source>
</evidence>
<comment type="catalytic activity">
    <reaction evidence="10 11 13">
        <text>L-threonyl-[protein] + FAD = FMN-L-threonyl-[protein] + AMP + H(+)</text>
        <dbReference type="Rhea" id="RHEA:36847"/>
        <dbReference type="Rhea" id="RHEA-COMP:11060"/>
        <dbReference type="Rhea" id="RHEA-COMP:11061"/>
        <dbReference type="ChEBI" id="CHEBI:15378"/>
        <dbReference type="ChEBI" id="CHEBI:30013"/>
        <dbReference type="ChEBI" id="CHEBI:57692"/>
        <dbReference type="ChEBI" id="CHEBI:74257"/>
        <dbReference type="ChEBI" id="CHEBI:456215"/>
        <dbReference type="EC" id="2.7.1.180"/>
    </reaction>
</comment>
<dbReference type="EC" id="2.7.1.180" evidence="2 11"/>
<keyword evidence="4 11" id="KW-0285">Flavoprotein</keyword>
<dbReference type="Pfam" id="PF02424">
    <property type="entry name" value="ApbE"/>
    <property type="match status" value="1"/>
</dbReference>
<keyword evidence="5 11" id="KW-0808">Transferase</keyword>
<keyword evidence="13" id="KW-0472">Membrane</keyword>
<comment type="similarity">
    <text evidence="1 11 13">Belongs to the ApbE family.</text>
</comment>
<gene>
    <name evidence="14" type="ORF">IAA31_08205</name>
</gene>
<feature type="binding site" evidence="12">
    <location>
        <position position="187"/>
    </location>
    <ligand>
        <name>Mg(2+)</name>
        <dbReference type="ChEBI" id="CHEBI:18420"/>
    </ligand>
</feature>
<dbReference type="InterPro" id="IPR024932">
    <property type="entry name" value="ApbE"/>
</dbReference>
<comment type="subcellular location">
    <subcellularLocation>
        <location evidence="13">Cell inner membrane</location>
        <topology evidence="13">Lipid-anchor</topology>
        <orientation evidence="13">Periplasmic side</orientation>
    </subcellularLocation>
</comment>
<evidence type="ECO:0000256" key="2">
    <source>
        <dbReference type="ARBA" id="ARBA00011955"/>
    </source>
</evidence>
<feature type="signal peptide" evidence="13">
    <location>
        <begin position="1"/>
        <end position="22"/>
    </location>
</feature>
<name>A0A9E2NUI7_9GAMM</name>
<dbReference type="SUPFAM" id="SSF143631">
    <property type="entry name" value="ApbE-like"/>
    <property type="match status" value="1"/>
</dbReference>
<dbReference type="InterPro" id="IPR003374">
    <property type="entry name" value="ApbE-like_sf"/>
</dbReference>
<comment type="cofactor">
    <cofactor evidence="12">
        <name>Mg(2+)</name>
        <dbReference type="ChEBI" id="CHEBI:18420"/>
    </cofactor>
    <cofactor evidence="12">
        <name>Mn(2+)</name>
        <dbReference type="ChEBI" id="CHEBI:29035"/>
    </cofactor>
    <text evidence="12">Magnesium. Can also use manganese.</text>
</comment>
<evidence type="ECO:0000256" key="1">
    <source>
        <dbReference type="ARBA" id="ARBA00008282"/>
    </source>
</evidence>
<dbReference type="PROSITE" id="PS51257">
    <property type="entry name" value="PROKAR_LIPOPROTEIN"/>
    <property type="match status" value="1"/>
</dbReference>
<dbReference type="EMBL" id="JAHLFG010000089">
    <property type="protein sequence ID" value="MBU3827449.1"/>
    <property type="molecule type" value="Genomic_DNA"/>
</dbReference>
<dbReference type="PIRSF" id="PIRSF006268">
    <property type="entry name" value="ApbE"/>
    <property type="match status" value="1"/>
</dbReference>
<dbReference type="Proteomes" id="UP000824150">
    <property type="component" value="Unassembled WGS sequence"/>
</dbReference>
<evidence type="ECO:0000313" key="15">
    <source>
        <dbReference type="Proteomes" id="UP000824150"/>
    </source>
</evidence>
<feature type="binding site" evidence="12">
    <location>
        <position position="307"/>
    </location>
    <ligand>
        <name>Mg(2+)</name>
        <dbReference type="ChEBI" id="CHEBI:18420"/>
    </ligand>
</feature>
<comment type="caution">
    <text evidence="14">The sequence shown here is derived from an EMBL/GenBank/DDBJ whole genome shotgun (WGS) entry which is preliminary data.</text>
</comment>
<keyword evidence="13" id="KW-1003">Cell membrane</keyword>
<keyword evidence="13" id="KW-0449">Lipoprotein</keyword>
<dbReference type="PANTHER" id="PTHR30040:SF2">
    <property type="entry name" value="FAD:PROTEIN FMN TRANSFERASE"/>
    <property type="match status" value="1"/>
</dbReference>
<evidence type="ECO:0000256" key="8">
    <source>
        <dbReference type="ARBA" id="ARBA00022842"/>
    </source>
</evidence>